<reference evidence="1 2" key="1">
    <citation type="submission" date="2016-05" db="EMBL/GenBank/DDBJ databases">
        <title>Single-cell genome of chain-forming Candidatus Thiomargarita nelsonii and comparison to other large sulfur-oxidizing bacteria.</title>
        <authorList>
            <person name="Winkel M."/>
            <person name="Salman V."/>
            <person name="Woyke T."/>
            <person name="Schulz-Vogt H."/>
            <person name="Richter M."/>
            <person name="Flood B."/>
            <person name="Bailey J."/>
            <person name="Amann R."/>
            <person name="Mussmann M."/>
        </authorList>
    </citation>
    <scope>NUCLEOTIDE SEQUENCE [LARGE SCALE GENOMIC DNA]</scope>
    <source>
        <strain evidence="1 2">THI036</strain>
    </source>
</reference>
<protein>
    <recommendedName>
        <fullName evidence="3">Response regulatory domain-containing protein</fullName>
    </recommendedName>
</protein>
<evidence type="ECO:0000313" key="1">
    <source>
        <dbReference type="EMBL" id="OAD24127.1"/>
    </source>
</evidence>
<dbReference type="SUPFAM" id="SSF52172">
    <property type="entry name" value="CheY-like"/>
    <property type="match status" value="1"/>
</dbReference>
<name>A0A0A6RLF3_9GAMM</name>
<dbReference type="AlphaFoldDB" id="A0A0A6RLF3"/>
<keyword evidence="2" id="KW-1185">Reference proteome</keyword>
<evidence type="ECO:0000313" key="2">
    <source>
        <dbReference type="Proteomes" id="UP000076962"/>
    </source>
</evidence>
<sequence>MGSDGDFFEAGNCSTALSLIRNVDFFDMIILDQDEECPAFFELFSVIGELKPDAQVVVVSRGCGVRDQVWELGAGFLGKPVESLMLRMFFT</sequence>
<gene>
    <name evidence="1" type="ORF">THIOM_000018</name>
</gene>
<proteinExistence type="predicted"/>
<comment type="caution">
    <text evidence="1">The sequence shown here is derived from an EMBL/GenBank/DDBJ whole genome shotgun (WGS) entry which is preliminary data.</text>
</comment>
<evidence type="ECO:0008006" key="3">
    <source>
        <dbReference type="Google" id="ProtNLM"/>
    </source>
</evidence>
<organism evidence="1 2">
    <name type="scientific">Candidatus Thiomargarita nelsonii</name>
    <dbReference type="NCBI Taxonomy" id="1003181"/>
    <lineage>
        <taxon>Bacteria</taxon>
        <taxon>Pseudomonadati</taxon>
        <taxon>Pseudomonadota</taxon>
        <taxon>Gammaproteobacteria</taxon>
        <taxon>Thiotrichales</taxon>
        <taxon>Thiotrichaceae</taxon>
        <taxon>Thiomargarita</taxon>
    </lineage>
</organism>
<dbReference type="EMBL" id="LUTY01000003">
    <property type="protein sequence ID" value="OAD24127.1"/>
    <property type="molecule type" value="Genomic_DNA"/>
</dbReference>
<dbReference type="InterPro" id="IPR011006">
    <property type="entry name" value="CheY-like_superfamily"/>
</dbReference>
<dbReference type="Proteomes" id="UP000076962">
    <property type="component" value="Unassembled WGS sequence"/>
</dbReference>
<accession>A0A0A6RLF3</accession>